<dbReference type="Proteomes" id="UP001328107">
    <property type="component" value="Unassembled WGS sequence"/>
</dbReference>
<reference evidence="3" key="1">
    <citation type="submission" date="2022-10" db="EMBL/GenBank/DDBJ databases">
        <title>Genome assembly of Pristionchus species.</title>
        <authorList>
            <person name="Yoshida K."/>
            <person name="Sommer R.J."/>
        </authorList>
    </citation>
    <scope>NUCLEOTIDE SEQUENCE [LARGE SCALE GENOMIC DNA]</scope>
    <source>
        <strain evidence="3">RS5460</strain>
    </source>
</reference>
<evidence type="ECO:0000313" key="3">
    <source>
        <dbReference type="Proteomes" id="UP001328107"/>
    </source>
</evidence>
<feature type="compositionally biased region" description="Basic and acidic residues" evidence="1">
    <location>
        <begin position="9"/>
        <end position="19"/>
    </location>
</feature>
<name>A0AAN5CC31_9BILA</name>
<dbReference type="EMBL" id="BTRK01000002">
    <property type="protein sequence ID" value="GMR37772.1"/>
    <property type="molecule type" value="Genomic_DNA"/>
</dbReference>
<evidence type="ECO:0000256" key="1">
    <source>
        <dbReference type="SAM" id="MobiDB-lite"/>
    </source>
</evidence>
<keyword evidence="3" id="KW-1185">Reference proteome</keyword>
<protein>
    <submittedName>
        <fullName evidence="2">Uncharacterized protein</fullName>
    </submittedName>
</protein>
<evidence type="ECO:0000313" key="2">
    <source>
        <dbReference type="EMBL" id="GMR37772.1"/>
    </source>
</evidence>
<accession>A0AAN5CC31</accession>
<feature type="non-terminal residue" evidence="2">
    <location>
        <position position="1"/>
    </location>
</feature>
<feature type="region of interest" description="Disordered" evidence="1">
    <location>
        <begin position="1"/>
        <end position="21"/>
    </location>
</feature>
<proteinExistence type="predicted"/>
<organism evidence="2 3">
    <name type="scientific">Pristionchus mayeri</name>
    <dbReference type="NCBI Taxonomy" id="1317129"/>
    <lineage>
        <taxon>Eukaryota</taxon>
        <taxon>Metazoa</taxon>
        <taxon>Ecdysozoa</taxon>
        <taxon>Nematoda</taxon>
        <taxon>Chromadorea</taxon>
        <taxon>Rhabditida</taxon>
        <taxon>Rhabditina</taxon>
        <taxon>Diplogasteromorpha</taxon>
        <taxon>Diplogasteroidea</taxon>
        <taxon>Neodiplogasteridae</taxon>
        <taxon>Pristionchus</taxon>
    </lineage>
</organism>
<dbReference type="AlphaFoldDB" id="A0AAN5CC31"/>
<sequence length="122" mass="13884">EEEEEEEGEIVREEERREGVLSPRWSRTNVVDEEEDDDYRSSEYQKWLTRDDGMSTGGRVSLANSSWESEAEMVPLPSSLSLTSWGKGIEINYETAMDDTSLQGEKTLHLTIDDSSNFPTTS</sequence>
<gene>
    <name evidence="2" type="ORF">PMAYCL1PPCAC_07967</name>
</gene>
<comment type="caution">
    <text evidence="2">The sequence shown here is derived from an EMBL/GenBank/DDBJ whole genome shotgun (WGS) entry which is preliminary data.</text>
</comment>